<dbReference type="GO" id="GO:0046872">
    <property type="term" value="F:metal ion binding"/>
    <property type="evidence" value="ECO:0007669"/>
    <property type="project" value="InterPro"/>
</dbReference>
<dbReference type="RefSeq" id="WP_133328067.1">
    <property type="nucleotide sequence ID" value="NZ_SMYL01000004.1"/>
</dbReference>
<accession>A0A4R5W1F2</accession>
<feature type="domain" description="Peptidase M16 C-terminal" evidence="7">
    <location>
        <begin position="691"/>
        <end position="868"/>
    </location>
</feature>
<dbReference type="Pfam" id="PF05193">
    <property type="entry name" value="Peptidase_M16_C"/>
    <property type="match status" value="2"/>
</dbReference>
<sequence length="957" mass="106202">MTLISLRNAVASAVLLVLSWSAYSAINLSEPLPINPLVKTGKLPNGLSYFIQKNPKPEKRVELRLVVKAGSILEDDDQQGLAHFTEHMAFNGSRHFKKHELISYLQSIGVKFGADLNAYTSFDETVYILPIPTDKKENLEKGMLVLEDWAQGVSMNDADIDSERNIVLEEARLGKGASDRMNKQFYPALFNGSRYAERLPIGKEDIISNFKYDVIKRFYADWYRPNLMAVFVVGDIDPSKAEQMVKAHFGKLKNPKNERPRTYAPIPADSDNAGLVVTDKEATNNIVLIRYPIKPKQTEKTIADYRETLIKTLAGSILAQRFQELTQQASPPFLGGGSGTEAIAPGYEFFSSSAAIGRAGVEPAIAALIQENHRAQQFGFTADELDRAKKNHLRQFEQFYNERDKSNSADYAAEYIRHFLVQESIPGIVNEYRYVRELLPTISLDDVNNYAKNSIPTKANKLVTYMGSNKEGEAIPTKEQLLSWTEKSEATLVSANAAKAIPTSLMAQPPKAGQIVSESENKVLGLTELTLSNGLKVILKPTDFKGDQILLSATRFGGQSLFSDADMFNARYSTSVMSAMGFAEFTPTEIPKILAGKSVRFQTALGNYTESLKGYAGSNDVEALFQTLVLRLTAPRKDADLFTSFISSAQDATKNSAARPESIFSTTLSRTLYNNHPRLTLEAKPDDFTHITLDRAAEIYNQRFASAKGYTFILVGSFNSATVKPLIATYLASLPTNDIPVSYQDLNIRPVTGVVKKDVHSGSEPKSQVSIVFTGVAQYSKEENMRLGALMEVMNLRIIDNLREKLSLIYGGGMSGSIDRVPYQNYRINIGLPCGPENVDKVIAATFAEINKMKQQGPTKEELDKVKSNWTKSHDIGMRTNELWLSYLQDATLYNTDAADILTVDQRINAITLDDIKAAANRYFNTDNYVQAVLYPEVKAAEAADKTVDQTIKQMAQ</sequence>
<gene>
    <name evidence="8" type="ORF">E2I14_10190</name>
</gene>
<dbReference type="PANTHER" id="PTHR43690:SF34">
    <property type="entry name" value="ZINC PROTEASE PQQL-LIKE"/>
    <property type="match status" value="1"/>
</dbReference>
<comment type="similarity">
    <text evidence="1">Belongs to the peptidase M16 family.</text>
</comment>
<organism evidence="8 9">
    <name type="scientific">Sapientia aquatica</name>
    <dbReference type="NCBI Taxonomy" id="1549640"/>
    <lineage>
        <taxon>Bacteria</taxon>
        <taxon>Pseudomonadati</taxon>
        <taxon>Pseudomonadota</taxon>
        <taxon>Betaproteobacteria</taxon>
        <taxon>Burkholderiales</taxon>
        <taxon>Oxalobacteraceae</taxon>
        <taxon>Sapientia</taxon>
    </lineage>
</organism>
<dbReference type="Pfam" id="PF00675">
    <property type="entry name" value="Peptidase_M16"/>
    <property type="match status" value="1"/>
</dbReference>
<evidence type="ECO:0000313" key="8">
    <source>
        <dbReference type="EMBL" id="TDK65955.1"/>
    </source>
</evidence>
<dbReference type="Gene3D" id="3.30.830.10">
    <property type="entry name" value="Metalloenzyme, LuxS/M16 peptidase-like"/>
    <property type="match status" value="4"/>
</dbReference>
<comment type="caution">
    <text evidence="8">The sequence shown here is derived from an EMBL/GenBank/DDBJ whole genome shotgun (WGS) entry which is preliminary data.</text>
</comment>
<reference evidence="8 9" key="1">
    <citation type="submission" date="2019-03" db="EMBL/GenBank/DDBJ databases">
        <title>Sapientia aquatica gen. nov., sp. nov., isolated from a crater lake.</title>
        <authorList>
            <person name="Felfoldi T."/>
            <person name="Szabo A."/>
            <person name="Toth E."/>
            <person name="Schumann P."/>
            <person name="Keki Z."/>
            <person name="Marialigeti K."/>
            <person name="Mathe I."/>
        </authorList>
    </citation>
    <scope>NUCLEOTIDE SEQUENCE [LARGE SCALE GENOMIC DNA]</scope>
    <source>
        <strain evidence="8 9">SA-152</strain>
    </source>
</reference>
<keyword evidence="3" id="KW-0378">Hydrolase</keyword>
<evidence type="ECO:0000256" key="3">
    <source>
        <dbReference type="ARBA" id="ARBA00022801"/>
    </source>
</evidence>
<keyword evidence="9" id="KW-1185">Reference proteome</keyword>
<dbReference type="InterPro" id="IPR011765">
    <property type="entry name" value="Pept_M16_N"/>
</dbReference>
<evidence type="ECO:0000259" key="7">
    <source>
        <dbReference type="Pfam" id="PF05193"/>
    </source>
</evidence>
<dbReference type="PANTHER" id="PTHR43690">
    <property type="entry name" value="NARDILYSIN"/>
    <property type="match status" value="1"/>
</dbReference>
<evidence type="ECO:0000259" key="6">
    <source>
        <dbReference type="Pfam" id="PF00675"/>
    </source>
</evidence>
<dbReference type="Proteomes" id="UP000294829">
    <property type="component" value="Unassembled WGS sequence"/>
</dbReference>
<dbReference type="InterPro" id="IPR050626">
    <property type="entry name" value="Peptidase_M16"/>
</dbReference>
<dbReference type="EMBL" id="SMYL01000004">
    <property type="protein sequence ID" value="TDK65955.1"/>
    <property type="molecule type" value="Genomic_DNA"/>
</dbReference>
<feature type="domain" description="Peptidase M16 N-terminal" evidence="6">
    <location>
        <begin position="52"/>
        <end position="171"/>
    </location>
</feature>
<dbReference type="SUPFAM" id="SSF63411">
    <property type="entry name" value="LuxS/MPP-like metallohydrolase"/>
    <property type="match status" value="4"/>
</dbReference>
<dbReference type="OrthoDB" id="9811314at2"/>
<evidence type="ECO:0000256" key="2">
    <source>
        <dbReference type="ARBA" id="ARBA00022670"/>
    </source>
</evidence>
<proteinExistence type="inferred from homology"/>
<dbReference type="InterPro" id="IPR007863">
    <property type="entry name" value="Peptidase_M16_C"/>
</dbReference>
<feature type="domain" description="Peptidase M16 C-terminal" evidence="7">
    <location>
        <begin position="210"/>
        <end position="390"/>
    </location>
</feature>
<evidence type="ECO:0000256" key="5">
    <source>
        <dbReference type="ARBA" id="ARBA00023049"/>
    </source>
</evidence>
<dbReference type="GO" id="GO:0006508">
    <property type="term" value="P:proteolysis"/>
    <property type="evidence" value="ECO:0007669"/>
    <property type="project" value="UniProtKB-KW"/>
</dbReference>
<evidence type="ECO:0000256" key="1">
    <source>
        <dbReference type="ARBA" id="ARBA00007261"/>
    </source>
</evidence>
<keyword evidence="2" id="KW-0645">Protease</keyword>
<dbReference type="AlphaFoldDB" id="A0A4R5W1F2"/>
<dbReference type="InterPro" id="IPR011249">
    <property type="entry name" value="Metalloenz_LuxS/M16"/>
</dbReference>
<evidence type="ECO:0000313" key="9">
    <source>
        <dbReference type="Proteomes" id="UP000294829"/>
    </source>
</evidence>
<dbReference type="GO" id="GO:0008237">
    <property type="term" value="F:metallopeptidase activity"/>
    <property type="evidence" value="ECO:0007669"/>
    <property type="project" value="UniProtKB-KW"/>
</dbReference>
<keyword evidence="5" id="KW-0482">Metalloprotease</keyword>
<protein>
    <submittedName>
        <fullName evidence="8">Insulinase family protein</fullName>
    </submittedName>
</protein>
<evidence type="ECO:0000256" key="4">
    <source>
        <dbReference type="ARBA" id="ARBA00022833"/>
    </source>
</evidence>
<name>A0A4R5W1F2_9BURK</name>
<keyword evidence="4" id="KW-0862">Zinc</keyword>